<keyword evidence="1 6" id="KW-0378">Hydrolase</keyword>
<evidence type="ECO:0000256" key="3">
    <source>
        <dbReference type="SAM" id="MobiDB-lite"/>
    </source>
</evidence>
<gene>
    <name evidence="6" type="ORF">CFX0092_B0485</name>
</gene>
<accession>A0A160T8G2</accession>
<keyword evidence="4" id="KW-0732">Signal</keyword>
<comment type="similarity">
    <text evidence="2">Belongs to the AB hydrolase superfamily. FUS2 hydrolase family.</text>
</comment>
<dbReference type="Pfam" id="PF00561">
    <property type="entry name" value="Abhydrolase_1"/>
    <property type="match status" value="1"/>
</dbReference>
<feature type="compositionally biased region" description="Polar residues" evidence="3">
    <location>
        <begin position="27"/>
        <end position="47"/>
    </location>
</feature>
<organism evidence="6 7">
    <name type="scientific">Candidatus Promineifilum breve</name>
    <dbReference type="NCBI Taxonomy" id="1806508"/>
    <lineage>
        <taxon>Bacteria</taxon>
        <taxon>Bacillati</taxon>
        <taxon>Chloroflexota</taxon>
        <taxon>Ardenticatenia</taxon>
        <taxon>Candidatus Promineifilales</taxon>
        <taxon>Candidatus Promineifilaceae</taxon>
        <taxon>Candidatus Promineifilum</taxon>
    </lineage>
</organism>
<feature type="region of interest" description="Disordered" evidence="3">
    <location>
        <begin position="69"/>
        <end position="90"/>
    </location>
</feature>
<feature type="region of interest" description="Disordered" evidence="3">
    <location>
        <begin position="27"/>
        <end position="53"/>
    </location>
</feature>
<reference evidence="6" key="1">
    <citation type="submission" date="2016-01" db="EMBL/GenBank/DDBJ databases">
        <authorList>
            <person name="Mcilroy J.S."/>
            <person name="Karst M S."/>
            <person name="Albertsen M."/>
        </authorList>
    </citation>
    <scope>NUCLEOTIDE SEQUENCE</scope>
    <source>
        <strain evidence="6">Cfx-K</strain>
    </source>
</reference>
<feature type="domain" description="AB hydrolase-1" evidence="5">
    <location>
        <begin position="154"/>
        <end position="285"/>
    </location>
</feature>
<keyword evidence="7" id="KW-1185">Reference proteome</keyword>
<name>A0A160T8G2_9CHLR</name>
<dbReference type="GO" id="GO:0052689">
    <property type="term" value="F:carboxylic ester hydrolase activity"/>
    <property type="evidence" value="ECO:0007669"/>
    <property type="project" value="UniProtKB-ARBA"/>
</dbReference>
<dbReference type="PROSITE" id="PS51257">
    <property type="entry name" value="PROKAR_LIPOPROTEIN"/>
    <property type="match status" value="1"/>
</dbReference>
<protein>
    <submittedName>
        <fullName evidence="6">Dienelactone hydrolase (Modular protein)</fullName>
    </submittedName>
</protein>
<feature type="signal peptide" evidence="4">
    <location>
        <begin position="1"/>
        <end position="28"/>
    </location>
</feature>
<evidence type="ECO:0000256" key="2">
    <source>
        <dbReference type="ARBA" id="ARBA00038115"/>
    </source>
</evidence>
<dbReference type="InterPro" id="IPR050261">
    <property type="entry name" value="FrsA_esterase"/>
</dbReference>
<dbReference type="EMBL" id="LN890656">
    <property type="protein sequence ID" value="CUS06019.1"/>
    <property type="molecule type" value="Genomic_DNA"/>
</dbReference>
<feature type="compositionally biased region" description="Pro residues" evidence="3">
    <location>
        <begin position="73"/>
        <end position="90"/>
    </location>
</feature>
<dbReference type="InterPro" id="IPR000073">
    <property type="entry name" value="AB_hydrolase_1"/>
</dbReference>
<sequence length="384" mass="41578">MIRIVKRLLILLLLFVSLGCGRSPNANTAAVSSPTPVPSLATTTSQPTPLPAGSSVSIAAATATIPATAALPTVPPPTPPPPTAAPTPTPDPYADLTIAALAARSYGGGLLEITDTLESNDRFTRYEIKYPSDGLTIYGFMNVPNEGDNFPVALLLHGYIDPDEYETVAYTRRYADALAEAGYFVIHPNFRNYPPSDSGPDPYRIGYAIDVLNLIAIVREQSQDTLGTLRRANADDINLWGHSMGGGVALRVITVINEPYLKSAVLYGSMSGDEARNYGRIRSWAGSQRARFELAAPPEMLAAISPIHHLARVEAAVAVHHSYADDVVPVEWSEEVCGVLDGLFAAREIPHAPECFFYDLQPHTFRGDGDGLFMERTIDFFNRH</sequence>
<evidence type="ECO:0000313" key="7">
    <source>
        <dbReference type="Proteomes" id="UP000215027"/>
    </source>
</evidence>
<evidence type="ECO:0000259" key="5">
    <source>
        <dbReference type="Pfam" id="PF00561"/>
    </source>
</evidence>
<dbReference type="SUPFAM" id="SSF53474">
    <property type="entry name" value="alpha/beta-Hydrolases"/>
    <property type="match status" value="1"/>
</dbReference>
<dbReference type="OrthoDB" id="31158at2"/>
<dbReference type="AlphaFoldDB" id="A0A160T8G2"/>
<evidence type="ECO:0000313" key="6">
    <source>
        <dbReference type="EMBL" id="CUS06019.1"/>
    </source>
</evidence>
<dbReference type="PANTHER" id="PTHR22946">
    <property type="entry name" value="DIENELACTONE HYDROLASE DOMAIN-CONTAINING PROTEIN-RELATED"/>
    <property type="match status" value="1"/>
</dbReference>
<dbReference type="KEGG" id="pbf:CFX0092_B0485"/>
<feature type="chain" id="PRO_5007820189" evidence="4">
    <location>
        <begin position="29"/>
        <end position="384"/>
    </location>
</feature>
<evidence type="ECO:0000256" key="4">
    <source>
        <dbReference type="SAM" id="SignalP"/>
    </source>
</evidence>
<proteinExistence type="inferred from homology"/>
<dbReference type="PANTHER" id="PTHR22946:SF9">
    <property type="entry name" value="POLYKETIDE TRANSFERASE AF380"/>
    <property type="match status" value="1"/>
</dbReference>
<dbReference type="InterPro" id="IPR029058">
    <property type="entry name" value="AB_hydrolase_fold"/>
</dbReference>
<evidence type="ECO:0000256" key="1">
    <source>
        <dbReference type="ARBA" id="ARBA00022801"/>
    </source>
</evidence>
<dbReference type="Proteomes" id="UP000215027">
    <property type="component" value="Chromosome II"/>
</dbReference>
<dbReference type="Gene3D" id="3.40.50.1820">
    <property type="entry name" value="alpha/beta hydrolase"/>
    <property type="match status" value="1"/>
</dbReference>